<protein>
    <submittedName>
        <fullName evidence="1">Uncharacterized protein</fullName>
    </submittedName>
</protein>
<proteinExistence type="predicted"/>
<evidence type="ECO:0000313" key="1">
    <source>
        <dbReference type="EMBL" id="CUR61782.1"/>
    </source>
</evidence>
<dbReference type="AlphaFoldDB" id="A0A2P2CKW4"/>
<reference evidence="1" key="1">
    <citation type="submission" date="2015-08" db="EMBL/GenBank/DDBJ databases">
        <authorList>
            <person name="Babu N.S."/>
            <person name="Beckwith C.J."/>
            <person name="Beseler K.G."/>
            <person name="Brison A."/>
            <person name="Carone J.V."/>
            <person name="Caskin T.P."/>
            <person name="Diamond M."/>
            <person name="Durham M.E."/>
            <person name="Foxe J.M."/>
            <person name="Go M."/>
            <person name="Henderson B.A."/>
            <person name="Jones I.B."/>
            <person name="McGettigan J.A."/>
            <person name="Micheletti S.J."/>
            <person name="Nasrallah M.E."/>
            <person name="Ortiz D."/>
            <person name="Piller C.R."/>
            <person name="Privatt S.R."/>
            <person name="Schneider S.L."/>
            <person name="Sharp S."/>
            <person name="Smith T.C."/>
            <person name="Stanton J.D."/>
            <person name="Ullery H.E."/>
            <person name="Wilson R.J."/>
            <person name="Serrano M.G."/>
            <person name="Buck G."/>
            <person name="Lee V."/>
            <person name="Wang Y."/>
            <person name="Carvalho R."/>
            <person name="Voegtly L."/>
            <person name="Shi R."/>
            <person name="Duckworth R."/>
            <person name="Johnson A."/>
            <person name="Loviza R."/>
            <person name="Walstead R."/>
            <person name="Shah Z."/>
            <person name="Kiflezghi M."/>
            <person name="Wade K."/>
            <person name="Ball S.L."/>
            <person name="Bradley K.W."/>
            <person name="Asai D.J."/>
            <person name="Bowman C.A."/>
            <person name="Russell D.A."/>
            <person name="Pope W.H."/>
            <person name="Jacobs-Sera D."/>
            <person name="Hendrix R.W."/>
            <person name="Hatfull G.F."/>
        </authorList>
    </citation>
    <scope>NUCLEOTIDE SEQUENCE</scope>
</reference>
<name>A0A2P2CKW4_9ZZZZ</name>
<accession>A0A2P2CKW4</accession>
<gene>
    <name evidence="1" type="ORF">NOCA150082</name>
</gene>
<sequence length="251" mass="26904">MPTETRLRQVAGGWLLARDLRDQPRLQDLHLAHHHVVAHRTWGCSTGLRVMLAGDELVVTPGAAVDRCGRTVVLGETFSTRLAAAADTLVALRVRGHGPDGQVVLRTGAQVQELDVPLARIDHTGAVRTGDGDRQWLRRPGPARRLGGIVPRGHPATGTYSEWAAHVDLGHHLLEDVPVAFASPASHTPAAARTTVEVTGVSADGLDLVVRNHVPVGDVALGDVVETTPFALSWLVLLPAERPELPPLEWT</sequence>
<organism evidence="1">
    <name type="scientific">metagenome</name>
    <dbReference type="NCBI Taxonomy" id="256318"/>
    <lineage>
        <taxon>unclassified sequences</taxon>
        <taxon>metagenomes</taxon>
    </lineage>
</organism>
<dbReference type="EMBL" id="CZKB01000025">
    <property type="protein sequence ID" value="CUR61782.1"/>
    <property type="molecule type" value="Genomic_DNA"/>
</dbReference>